<proteinExistence type="predicted"/>
<dbReference type="Proteomes" id="UP000887581">
    <property type="component" value="Unplaced"/>
</dbReference>
<keyword evidence="3" id="KW-1185">Reference proteome</keyword>
<dbReference type="PANTHER" id="PTHR45908:SF19">
    <property type="entry name" value="FUNGAL LIPASE-LIKE DOMAIN-CONTAINING PROTEIN"/>
    <property type="match status" value="1"/>
</dbReference>
<dbReference type="WBParaSite" id="sdigi.contig181.g5775.t1">
    <property type="protein sequence ID" value="sdigi.contig181.g5775.t1"/>
    <property type="gene ID" value="sdigi.contig181.g5775"/>
</dbReference>
<name>A0A915PMH3_9BILA</name>
<evidence type="ECO:0000313" key="4">
    <source>
        <dbReference type="WBParaSite" id="sdigi.contig181.g5775.t1"/>
    </source>
</evidence>
<protein>
    <submittedName>
        <fullName evidence="4">Fungal lipase-like domain-containing protein</fullName>
    </submittedName>
</protein>
<keyword evidence="1" id="KW-0732">Signal</keyword>
<accession>A0A915PMH3</accession>
<feature type="chain" id="PRO_5036849270" evidence="1">
    <location>
        <begin position="22"/>
        <end position="266"/>
    </location>
</feature>
<feature type="signal peptide" evidence="1">
    <location>
        <begin position="1"/>
        <end position="21"/>
    </location>
</feature>
<evidence type="ECO:0000259" key="2">
    <source>
        <dbReference type="Pfam" id="PF01764"/>
    </source>
</evidence>
<evidence type="ECO:0000313" key="3">
    <source>
        <dbReference type="Proteomes" id="UP000887581"/>
    </source>
</evidence>
<reference evidence="4" key="1">
    <citation type="submission" date="2022-11" db="UniProtKB">
        <authorList>
            <consortium name="WormBaseParasite"/>
        </authorList>
    </citation>
    <scope>IDENTIFICATION</scope>
</reference>
<dbReference type="InterPro" id="IPR029058">
    <property type="entry name" value="AB_hydrolase_fold"/>
</dbReference>
<dbReference type="PANTHER" id="PTHR45908">
    <property type="entry name" value="PROTEIN CBG11750-RELATED"/>
    <property type="match status" value="1"/>
</dbReference>
<dbReference type="CDD" id="cd00519">
    <property type="entry name" value="Lipase_3"/>
    <property type="match status" value="1"/>
</dbReference>
<feature type="domain" description="Fungal lipase-type" evidence="2">
    <location>
        <begin position="114"/>
        <end position="185"/>
    </location>
</feature>
<organism evidence="3 4">
    <name type="scientific">Setaria digitata</name>
    <dbReference type="NCBI Taxonomy" id="48799"/>
    <lineage>
        <taxon>Eukaryota</taxon>
        <taxon>Metazoa</taxon>
        <taxon>Ecdysozoa</taxon>
        <taxon>Nematoda</taxon>
        <taxon>Chromadorea</taxon>
        <taxon>Rhabditida</taxon>
        <taxon>Spirurina</taxon>
        <taxon>Spiruromorpha</taxon>
        <taxon>Filarioidea</taxon>
        <taxon>Setariidae</taxon>
        <taxon>Setaria</taxon>
    </lineage>
</organism>
<sequence>MLSSLSTAFLLSLLRFWFAAAFQKYDSEFARFAFEHAAAAYSKDPLRCVGKYFGTSILRQGSVSCDHFHDECLYYISKSPTYIVVAFGGTHSKLQLTAEILAGMAEPKMNNTRPILFTGHSLGGALASLASSHFAYFTPRSDIRLVTFGQPRTGNRGYALAHDILVPKSFRIVHRGDLVPHLPVCLIDVRTFSCAPQFGFAPYHHGLEVWYPQNMTETSPYELCLDEPKDEDRTCSDGYYRYNIHDHLFYFGEHVSNYGIAGCKKN</sequence>
<dbReference type="AlphaFoldDB" id="A0A915PMH3"/>
<dbReference type="Pfam" id="PF01764">
    <property type="entry name" value="Lipase_3"/>
    <property type="match status" value="1"/>
</dbReference>
<dbReference type="GO" id="GO:0006629">
    <property type="term" value="P:lipid metabolic process"/>
    <property type="evidence" value="ECO:0007669"/>
    <property type="project" value="InterPro"/>
</dbReference>
<evidence type="ECO:0000256" key="1">
    <source>
        <dbReference type="SAM" id="SignalP"/>
    </source>
</evidence>
<dbReference type="Gene3D" id="3.40.50.1820">
    <property type="entry name" value="alpha/beta hydrolase"/>
    <property type="match status" value="1"/>
</dbReference>
<dbReference type="InterPro" id="IPR002921">
    <property type="entry name" value="Fungal_lipase-type"/>
</dbReference>
<dbReference type="SUPFAM" id="SSF53474">
    <property type="entry name" value="alpha/beta-Hydrolases"/>
    <property type="match status" value="1"/>
</dbReference>